<comment type="caution">
    <text evidence="1">The sequence shown here is derived from an EMBL/GenBank/DDBJ whole genome shotgun (WGS) entry which is preliminary data.</text>
</comment>
<sequence length="169" mass="19695">MELAQAYADLQRRDMGAKFYVPPSYYEGIEEIFGVVETTAKIEELVDVDRVKALSDQDPTYSSKIPYIEGQLNNLSSDTSKLKEILREEEGLHKMRKNLTIQQRSLIEAESKLKFSLYSKKREVEQVKEDMIKAGFSKLRYLEKERDSLKNLISFVISFNNVYILFCFI</sequence>
<reference evidence="1" key="1">
    <citation type="submission" date="2022-04" db="EMBL/GenBank/DDBJ databases">
        <title>Carnegiea gigantea Genome sequencing and assembly v2.</title>
        <authorList>
            <person name="Copetti D."/>
            <person name="Sanderson M.J."/>
            <person name="Burquez A."/>
            <person name="Wojciechowski M.F."/>
        </authorList>
    </citation>
    <scope>NUCLEOTIDE SEQUENCE</scope>
    <source>
        <strain evidence="1">SGP5-SGP5p</strain>
        <tissue evidence="1">Aerial part</tissue>
    </source>
</reference>
<name>A0A9Q1K904_9CARY</name>
<accession>A0A9Q1K904</accession>
<dbReference type="AlphaFoldDB" id="A0A9Q1K904"/>
<organism evidence="1 2">
    <name type="scientific">Carnegiea gigantea</name>
    <dbReference type="NCBI Taxonomy" id="171969"/>
    <lineage>
        <taxon>Eukaryota</taxon>
        <taxon>Viridiplantae</taxon>
        <taxon>Streptophyta</taxon>
        <taxon>Embryophyta</taxon>
        <taxon>Tracheophyta</taxon>
        <taxon>Spermatophyta</taxon>
        <taxon>Magnoliopsida</taxon>
        <taxon>eudicotyledons</taxon>
        <taxon>Gunneridae</taxon>
        <taxon>Pentapetalae</taxon>
        <taxon>Caryophyllales</taxon>
        <taxon>Cactineae</taxon>
        <taxon>Cactaceae</taxon>
        <taxon>Cactoideae</taxon>
        <taxon>Echinocereeae</taxon>
        <taxon>Carnegiea</taxon>
    </lineage>
</organism>
<keyword evidence="2" id="KW-1185">Reference proteome</keyword>
<evidence type="ECO:0000313" key="2">
    <source>
        <dbReference type="Proteomes" id="UP001153076"/>
    </source>
</evidence>
<dbReference type="EMBL" id="JAKOGI010000230">
    <property type="protein sequence ID" value="KAJ8439084.1"/>
    <property type="molecule type" value="Genomic_DNA"/>
</dbReference>
<gene>
    <name evidence="1" type="ORF">Cgig2_009227</name>
</gene>
<dbReference type="Proteomes" id="UP001153076">
    <property type="component" value="Unassembled WGS sequence"/>
</dbReference>
<proteinExistence type="predicted"/>
<evidence type="ECO:0000313" key="1">
    <source>
        <dbReference type="EMBL" id="KAJ8439084.1"/>
    </source>
</evidence>
<protein>
    <submittedName>
        <fullName evidence="1">Uncharacterized protein</fullName>
    </submittedName>
</protein>